<evidence type="ECO:0000256" key="2">
    <source>
        <dbReference type="ARBA" id="ARBA00022679"/>
    </source>
</evidence>
<dbReference type="KEGG" id="ful:C4N20_03640"/>
<organism evidence="3 4">
    <name type="scientific">Fusobacterium ulcerans</name>
    <dbReference type="NCBI Taxonomy" id="861"/>
    <lineage>
        <taxon>Bacteria</taxon>
        <taxon>Fusobacteriati</taxon>
        <taxon>Fusobacteriota</taxon>
        <taxon>Fusobacteriia</taxon>
        <taxon>Fusobacteriales</taxon>
        <taxon>Fusobacteriaceae</taxon>
        <taxon>Fusobacterium</taxon>
    </lineage>
</organism>
<dbReference type="PANTHER" id="PTHR13707">
    <property type="entry name" value="KETOACID-COENZYME A TRANSFERASE"/>
    <property type="match status" value="1"/>
</dbReference>
<dbReference type="InterPro" id="IPR037171">
    <property type="entry name" value="NagB/RpiA_transferase-like"/>
</dbReference>
<dbReference type="Pfam" id="PF01144">
    <property type="entry name" value="CoA_trans"/>
    <property type="match status" value="1"/>
</dbReference>
<name>A0AAX2JEB0_9FUSO</name>
<comment type="similarity">
    <text evidence="1">Belongs to the 3-oxoacid CoA-transferase subunit B family.</text>
</comment>
<dbReference type="InterPro" id="IPR004165">
    <property type="entry name" value="CoA_trans_fam_I"/>
</dbReference>
<keyword evidence="2 3" id="KW-0808">Transferase</keyword>
<protein>
    <submittedName>
        <fullName evidence="3">Butyrate--acetoacetate CoA-transferase subunit B</fullName>
        <ecNumber evidence="3">2.8.3.9</ecNumber>
    </submittedName>
</protein>
<dbReference type="RefSeq" id="WP_005980773.1">
    <property type="nucleotide sequence ID" value="NZ_BAABXY010000001.1"/>
</dbReference>
<dbReference type="SUPFAM" id="SSF100950">
    <property type="entry name" value="NagB/RpiA/CoA transferase-like"/>
    <property type="match status" value="1"/>
</dbReference>
<dbReference type="InterPro" id="IPR012791">
    <property type="entry name" value="3-oxoacid_CoA-transf_B"/>
</dbReference>
<dbReference type="AlphaFoldDB" id="A0AAX2JEB0"/>
<sequence length="221" mass="23199">MELDKKLVREYIAKRVAQEFKDGYVVNLGIGLPTLVANYVPEGIEVVFQSENGIIGVGPAPEPGKEDKDIVNAGAGFVTVLPGAQFFDSCTSFGIIRGGHVDATVLGALQVDKEGNLANWMVPGKMVPGMGGAMDLVVGAKEVIVAMEHTAKGAVKILDKCDLPLTAAGQVNLIITEKGVIKVTPEGLLLIEVSPYSSIEDIKASTGAELKVADDVKILSL</sequence>
<dbReference type="Proteomes" id="UP000249008">
    <property type="component" value="Chromosome 1"/>
</dbReference>
<dbReference type="SMART" id="SM00882">
    <property type="entry name" value="CoA_trans"/>
    <property type="match status" value="1"/>
</dbReference>
<dbReference type="EC" id="2.8.3.9" evidence="3"/>
<dbReference type="Gene3D" id="3.40.1080.10">
    <property type="entry name" value="Glutaconate Coenzyme A-transferase"/>
    <property type="match status" value="1"/>
</dbReference>
<dbReference type="PROSITE" id="PS01274">
    <property type="entry name" value="COA_TRANSF_2"/>
    <property type="match status" value="1"/>
</dbReference>
<evidence type="ECO:0000256" key="1">
    <source>
        <dbReference type="ARBA" id="ARBA00007047"/>
    </source>
</evidence>
<dbReference type="InterPro" id="IPR004164">
    <property type="entry name" value="CoA_transf_AS"/>
</dbReference>
<reference evidence="3 4" key="1">
    <citation type="submission" date="2018-06" db="EMBL/GenBank/DDBJ databases">
        <authorList>
            <consortium name="Pathogen Informatics"/>
            <person name="Doyle S."/>
        </authorList>
    </citation>
    <scope>NUCLEOTIDE SEQUENCE [LARGE SCALE GENOMIC DNA]</scope>
    <source>
        <strain evidence="3 4">NCTC12112</strain>
    </source>
</reference>
<accession>A0AAX2JEB0</accession>
<dbReference type="EMBL" id="LS483487">
    <property type="protein sequence ID" value="SQJ11177.1"/>
    <property type="molecule type" value="Genomic_DNA"/>
</dbReference>
<proteinExistence type="inferred from homology"/>
<gene>
    <name evidence="3" type="primary">ctfB</name>
    <name evidence="3" type="ORF">NCTC12112_02611</name>
</gene>
<dbReference type="PANTHER" id="PTHR13707:SF57">
    <property type="entry name" value="SUCCINYL-COA:3-KETOACID COENZYME A TRANSFERASE SUBUNIT B-RELATED"/>
    <property type="match status" value="1"/>
</dbReference>
<evidence type="ECO:0000313" key="3">
    <source>
        <dbReference type="EMBL" id="SQJ11177.1"/>
    </source>
</evidence>
<dbReference type="GO" id="GO:0047371">
    <property type="term" value="F:butyrate-acetoacetate CoA-transferase activity"/>
    <property type="evidence" value="ECO:0007669"/>
    <property type="project" value="UniProtKB-EC"/>
</dbReference>
<evidence type="ECO:0000313" key="4">
    <source>
        <dbReference type="Proteomes" id="UP000249008"/>
    </source>
</evidence>
<dbReference type="GeneID" id="78453889"/>
<dbReference type="NCBIfam" id="TIGR02428">
    <property type="entry name" value="pcaJ_scoB_fam"/>
    <property type="match status" value="1"/>
</dbReference>